<dbReference type="RefSeq" id="WP_346823281.1">
    <property type="nucleotide sequence ID" value="NZ_JBDKWZ010000014.1"/>
</dbReference>
<dbReference type="EMBL" id="JBDKWZ010000014">
    <property type="protein sequence ID" value="MEN7550498.1"/>
    <property type="molecule type" value="Genomic_DNA"/>
</dbReference>
<gene>
    <name evidence="2" type="ORF">AAG747_21440</name>
</gene>
<evidence type="ECO:0000313" key="2">
    <source>
        <dbReference type="EMBL" id="MEN7550498.1"/>
    </source>
</evidence>
<dbReference type="AlphaFoldDB" id="A0AAW9SDF0"/>
<name>A0AAW9SDF0_9BACT</name>
<protein>
    <recommendedName>
        <fullName evidence="4">SH3 domain-containing protein</fullName>
    </recommendedName>
</protein>
<comment type="caution">
    <text evidence="2">The sequence shown here is derived from an EMBL/GenBank/DDBJ whole genome shotgun (WGS) entry which is preliminary data.</text>
</comment>
<feature type="signal peptide" evidence="1">
    <location>
        <begin position="1"/>
        <end position="18"/>
    </location>
</feature>
<evidence type="ECO:0000256" key="1">
    <source>
        <dbReference type="SAM" id="SignalP"/>
    </source>
</evidence>
<proteinExistence type="predicted"/>
<dbReference type="Proteomes" id="UP001403385">
    <property type="component" value="Unassembled WGS sequence"/>
</dbReference>
<accession>A0AAW9SDF0</accession>
<feature type="chain" id="PRO_5043656583" description="SH3 domain-containing protein" evidence="1">
    <location>
        <begin position="19"/>
        <end position="254"/>
    </location>
</feature>
<evidence type="ECO:0000313" key="3">
    <source>
        <dbReference type="Proteomes" id="UP001403385"/>
    </source>
</evidence>
<sequence length="254" mass="29264">MKQLMTLLLTLLSLNIFAEKIDGPANVRKEPNGVKIISLYDNVVVECTEIKEGWYTIGITVQLTKEQYERSKAKDVMPAGSKLYSPKNELLGETLVDLSLDILSSGGPKDNKWYNATVIGHTYKSNIRLESIPEIALKSILINEKKNLTESEFDKYLKSFGFERSEFLGRFDDKYVEYMIYENWIDDPSPMDRIRLIFKNSQLIAIVHTRDLGVNYVQPINLISGRKITIFKEMDSLEKEKFIKMNREVYTGVD</sequence>
<evidence type="ECO:0008006" key="4">
    <source>
        <dbReference type="Google" id="ProtNLM"/>
    </source>
</evidence>
<keyword evidence="1" id="KW-0732">Signal</keyword>
<organism evidence="2 3">
    <name type="scientific">Rapidithrix thailandica</name>
    <dbReference type="NCBI Taxonomy" id="413964"/>
    <lineage>
        <taxon>Bacteria</taxon>
        <taxon>Pseudomonadati</taxon>
        <taxon>Bacteroidota</taxon>
        <taxon>Cytophagia</taxon>
        <taxon>Cytophagales</taxon>
        <taxon>Flammeovirgaceae</taxon>
        <taxon>Rapidithrix</taxon>
    </lineage>
</organism>
<keyword evidence="3" id="KW-1185">Reference proteome</keyword>
<reference evidence="2 3" key="1">
    <citation type="submission" date="2024-04" db="EMBL/GenBank/DDBJ databases">
        <title>Novel genus in family Flammeovirgaceae.</title>
        <authorList>
            <person name="Nguyen T.H."/>
            <person name="Vuong T.Q."/>
            <person name="Le H."/>
            <person name="Kim S.-G."/>
        </authorList>
    </citation>
    <scope>NUCLEOTIDE SEQUENCE [LARGE SCALE GENOMIC DNA]</scope>
    <source>
        <strain evidence="2 3">JCM 23209</strain>
    </source>
</reference>